<proteinExistence type="predicted"/>
<protein>
    <submittedName>
        <fullName evidence="2">Uncharacterized protein</fullName>
    </submittedName>
</protein>
<sequence length="144" mass="15782">MSNENQNSEQKPELYPKNGEITFIMPSTNAIGALKNADTNRKLTVSYQKKEEWIAEQGKPVECFFLGFKEATDGKGNTYFLAKLHDGAKAFVAGQTVLVQALMNTQIGQGVRITCTGSTKTTGGNDIPLFDVDELNINLFDNAD</sequence>
<evidence type="ECO:0000313" key="1">
    <source>
        <dbReference type="EMBL" id="AZA82209.1"/>
    </source>
</evidence>
<organism evidence="2 3">
    <name type="scientific">Chryseobacterium lactis</name>
    <dbReference type="NCBI Taxonomy" id="1241981"/>
    <lineage>
        <taxon>Bacteria</taxon>
        <taxon>Pseudomonadati</taxon>
        <taxon>Bacteroidota</taxon>
        <taxon>Flavobacteriia</taxon>
        <taxon>Flavobacteriales</taxon>
        <taxon>Weeksellaceae</taxon>
        <taxon>Chryseobacterium group</taxon>
        <taxon>Chryseobacterium</taxon>
    </lineage>
</organism>
<dbReference type="Proteomes" id="UP000236262">
    <property type="component" value="Unassembled WGS sequence"/>
</dbReference>
<keyword evidence="4" id="KW-1185">Reference proteome</keyword>
<dbReference type="KEGG" id="clac:EG342_09965"/>
<dbReference type="EMBL" id="PPEH01000003">
    <property type="protein sequence ID" value="PNW14115.1"/>
    <property type="molecule type" value="Genomic_DNA"/>
</dbReference>
<reference evidence="1 4" key="2">
    <citation type="submission" date="2018-11" db="EMBL/GenBank/DDBJ databases">
        <title>Proposal to divide the Flavobacteriaceae and reorganize its genera based on Amino Acid Identity values calculated from whole genome sequences.</title>
        <authorList>
            <person name="Nicholson A.C."/>
            <person name="Gulvik C.A."/>
            <person name="Whitney A.M."/>
            <person name="Humrighouse B.W."/>
            <person name="Bell M."/>
            <person name="Holmes B."/>
            <person name="Steigerwalt A.G."/>
            <person name="Villarma A."/>
            <person name="Sheth M."/>
            <person name="Batra D."/>
            <person name="Pryor J."/>
            <person name="Bernardet J.-F."/>
            <person name="Hugo C."/>
            <person name="Kampfer P."/>
            <person name="Newman J."/>
            <person name="McQuiston J.R."/>
        </authorList>
    </citation>
    <scope>NUCLEOTIDE SEQUENCE [LARGE SCALE GENOMIC DNA]</scope>
    <source>
        <strain evidence="1 4">KC_1864</strain>
    </source>
</reference>
<reference evidence="2 3" key="1">
    <citation type="submission" date="2018-01" db="EMBL/GenBank/DDBJ databases">
        <title>Draft genome sequences of Chryseobacterium lactis NCTC11390, Chryseobacterium oncorhynchi 701B-08, and Chryseobacterium viscerum 687B-08.</title>
        <authorList>
            <person name="Jeong J.-J."/>
            <person name="Lee Y.J."/>
            <person name="Park B."/>
            <person name="Choi I.-G."/>
            <person name="Kim K.D."/>
        </authorList>
    </citation>
    <scope>NUCLEOTIDE SEQUENCE [LARGE SCALE GENOMIC DNA]</scope>
    <source>
        <strain evidence="2 3">NCTC11390</strain>
    </source>
</reference>
<accession>A0A3G6RM41</accession>
<dbReference type="EMBL" id="CP033924">
    <property type="protein sequence ID" value="AZA82209.1"/>
    <property type="molecule type" value="Genomic_DNA"/>
</dbReference>
<dbReference type="AlphaFoldDB" id="A0A3G6RM41"/>
<name>A0A3G6RM41_CHRLC</name>
<dbReference type="OrthoDB" id="1253558at2"/>
<evidence type="ECO:0000313" key="3">
    <source>
        <dbReference type="Proteomes" id="UP000236262"/>
    </source>
</evidence>
<dbReference type="RefSeq" id="WP_027378147.1">
    <property type="nucleotide sequence ID" value="NZ_CP033924.1"/>
</dbReference>
<dbReference type="Proteomes" id="UP000279972">
    <property type="component" value="Chromosome"/>
</dbReference>
<evidence type="ECO:0000313" key="2">
    <source>
        <dbReference type="EMBL" id="PNW14115.1"/>
    </source>
</evidence>
<evidence type="ECO:0000313" key="4">
    <source>
        <dbReference type="Proteomes" id="UP000279972"/>
    </source>
</evidence>
<gene>
    <name evidence="2" type="ORF">C1637_09735</name>
    <name evidence="1" type="ORF">EG342_09965</name>
</gene>